<evidence type="ECO:0000256" key="1">
    <source>
        <dbReference type="ARBA" id="ARBA00005047"/>
    </source>
</evidence>
<comment type="pathway">
    <text evidence="1 6 7">Amino-acid biosynthesis; L-histidine biosynthesis; L-histidine from 5-phospho-alpha-D-ribose 1-diphosphate: step 6/9.</text>
</comment>
<dbReference type="GO" id="GO:0000105">
    <property type="term" value="P:L-histidine biosynthetic process"/>
    <property type="evidence" value="ECO:0007669"/>
    <property type="project" value="UniProtKB-UniRule"/>
</dbReference>
<dbReference type="PANTHER" id="PTHR23133:SF2">
    <property type="entry name" value="IMIDAZOLEGLYCEROL-PHOSPHATE DEHYDRATASE"/>
    <property type="match status" value="1"/>
</dbReference>
<dbReference type="FunFam" id="3.30.230.40:FF:000003">
    <property type="entry name" value="Imidazoleglycerol-phosphate dehydratase HisB"/>
    <property type="match status" value="1"/>
</dbReference>
<sequence length="197" mass="21635">MVEITRKTKETKIKLNLDLDGQGRAKINTGIGFFDHMLELWAVHGFFDLVLSVEGDLEVDGHHTVEDTGIVLGEGLKKALGNKAGLKRYGNVIIPMDESLVLVSLDLSGRPYYEDDLVFNRTQVGGFPVELLEEFFRALTNNAGITLHIKMLRGKNTHHLIEACFKGFGRALDVALTGEERLNNTPLSSKGSLGEGG</sequence>
<dbReference type="OrthoDB" id="9790411at2"/>
<dbReference type="InterPro" id="IPR038494">
    <property type="entry name" value="IGPD_sf"/>
</dbReference>
<evidence type="ECO:0000256" key="5">
    <source>
        <dbReference type="ARBA" id="ARBA00023239"/>
    </source>
</evidence>
<evidence type="ECO:0000256" key="7">
    <source>
        <dbReference type="RuleBase" id="RU000599"/>
    </source>
</evidence>
<evidence type="ECO:0000256" key="4">
    <source>
        <dbReference type="ARBA" id="ARBA00023102"/>
    </source>
</evidence>
<dbReference type="GO" id="GO:0004424">
    <property type="term" value="F:imidazoleglycerol-phosphate dehydratase activity"/>
    <property type="evidence" value="ECO:0007669"/>
    <property type="project" value="UniProtKB-UniRule"/>
</dbReference>
<dbReference type="KEGG" id="hor:Hore_02210"/>
<dbReference type="InterPro" id="IPR020568">
    <property type="entry name" value="Ribosomal_Su5_D2-typ_SF"/>
</dbReference>
<dbReference type="Pfam" id="PF00475">
    <property type="entry name" value="IGPD"/>
    <property type="match status" value="1"/>
</dbReference>
<proteinExistence type="inferred from homology"/>
<keyword evidence="9" id="KW-1185">Reference proteome</keyword>
<dbReference type="PANTHER" id="PTHR23133">
    <property type="entry name" value="IMIDAZOLEGLYCEROL-PHOSPHATE DEHYDRATASE HIS7"/>
    <property type="match status" value="1"/>
</dbReference>
<dbReference type="Proteomes" id="UP000000719">
    <property type="component" value="Chromosome"/>
</dbReference>
<dbReference type="PROSITE" id="PS00954">
    <property type="entry name" value="IGP_DEHYDRATASE_1"/>
    <property type="match status" value="1"/>
</dbReference>
<dbReference type="PROSITE" id="PS00955">
    <property type="entry name" value="IGP_DEHYDRATASE_2"/>
    <property type="match status" value="1"/>
</dbReference>
<accession>B8D113</accession>
<reference evidence="8 9" key="1">
    <citation type="journal article" date="2009" name="PLoS ONE">
        <title>Genome analysis of the anaerobic thermohalophilic bacterium Halothermothrix orenii.</title>
        <authorList>
            <person name="Mavromatis K."/>
            <person name="Ivanova N."/>
            <person name="Anderson I."/>
            <person name="Lykidis A."/>
            <person name="Hooper S.D."/>
            <person name="Sun H."/>
            <person name="Kunin V."/>
            <person name="Lapidus A."/>
            <person name="Hugenholtz P."/>
            <person name="Patel B."/>
            <person name="Kyrpides N.C."/>
        </authorList>
    </citation>
    <scope>NUCLEOTIDE SEQUENCE [LARGE SCALE GENOMIC DNA]</scope>
    <source>
        <strain evidence="9">H 168 / OCM 544 / DSM 9562</strain>
    </source>
</reference>
<keyword evidence="3 6" id="KW-0028">Amino-acid biosynthesis</keyword>
<dbReference type="UniPathway" id="UPA00031">
    <property type="reaction ID" value="UER00011"/>
</dbReference>
<name>B8D113_HALOH</name>
<dbReference type="AlphaFoldDB" id="B8D113"/>
<dbReference type="HAMAP" id="MF_00076">
    <property type="entry name" value="HisB"/>
    <property type="match status" value="1"/>
</dbReference>
<dbReference type="SUPFAM" id="SSF54211">
    <property type="entry name" value="Ribosomal protein S5 domain 2-like"/>
    <property type="match status" value="2"/>
</dbReference>
<dbReference type="GO" id="GO:0005737">
    <property type="term" value="C:cytoplasm"/>
    <property type="evidence" value="ECO:0007669"/>
    <property type="project" value="UniProtKB-SubCell"/>
</dbReference>
<dbReference type="FunFam" id="3.30.230.40:FF:000001">
    <property type="entry name" value="Imidazoleglycerol-phosphate dehydratase HisB"/>
    <property type="match status" value="1"/>
</dbReference>
<dbReference type="EC" id="4.2.1.19" evidence="6 7"/>
<evidence type="ECO:0000256" key="3">
    <source>
        <dbReference type="ARBA" id="ARBA00022605"/>
    </source>
</evidence>
<comment type="similarity">
    <text evidence="6 7">Belongs to the imidazoleglycerol-phosphate dehydratase family.</text>
</comment>
<comment type="catalytic activity">
    <reaction evidence="6 7">
        <text>D-erythro-1-(imidazol-4-yl)glycerol 3-phosphate = 3-(imidazol-4-yl)-2-oxopropyl phosphate + H2O</text>
        <dbReference type="Rhea" id="RHEA:11040"/>
        <dbReference type="ChEBI" id="CHEBI:15377"/>
        <dbReference type="ChEBI" id="CHEBI:57766"/>
        <dbReference type="ChEBI" id="CHEBI:58278"/>
        <dbReference type="EC" id="4.2.1.19"/>
    </reaction>
</comment>
<dbReference type="EMBL" id="CP001098">
    <property type="protein sequence ID" value="ACL68982.1"/>
    <property type="molecule type" value="Genomic_DNA"/>
</dbReference>
<organism evidence="8 9">
    <name type="scientific">Halothermothrix orenii (strain H 168 / OCM 544 / DSM 9562)</name>
    <dbReference type="NCBI Taxonomy" id="373903"/>
    <lineage>
        <taxon>Bacteria</taxon>
        <taxon>Bacillati</taxon>
        <taxon>Bacillota</taxon>
        <taxon>Clostridia</taxon>
        <taxon>Halanaerobiales</taxon>
        <taxon>Halothermotrichaceae</taxon>
        <taxon>Halothermothrix</taxon>
    </lineage>
</organism>
<evidence type="ECO:0000256" key="6">
    <source>
        <dbReference type="HAMAP-Rule" id="MF_00076"/>
    </source>
</evidence>
<dbReference type="InterPro" id="IPR020565">
    <property type="entry name" value="ImidazoleglycerP_deHydtase_CS"/>
</dbReference>
<dbReference type="STRING" id="373903.Hore_02210"/>
<dbReference type="eggNOG" id="COG0131">
    <property type="taxonomic scope" value="Bacteria"/>
</dbReference>
<keyword evidence="5 6" id="KW-0456">Lyase</keyword>
<dbReference type="NCBIfam" id="NF002114">
    <property type="entry name" value="PRK00951.2-4"/>
    <property type="match status" value="1"/>
</dbReference>
<dbReference type="CDD" id="cd07914">
    <property type="entry name" value="IGPD"/>
    <property type="match status" value="1"/>
</dbReference>
<keyword evidence="6" id="KW-0963">Cytoplasm</keyword>
<dbReference type="HOGENOM" id="CLU_044308_3_0_9"/>
<evidence type="ECO:0000313" key="8">
    <source>
        <dbReference type="EMBL" id="ACL68982.1"/>
    </source>
</evidence>
<keyword evidence="4 6" id="KW-0368">Histidine biosynthesis</keyword>
<protein>
    <recommendedName>
        <fullName evidence="2 6">Imidazoleglycerol-phosphate dehydratase</fullName>
        <shortName evidence="6">IGPD</shortName>
        <ecNumber evidence="6 7">4.2.1.19</ecNumber>
    </recommendedName>
</protein>
<gene>
    <name evidence="6" type="primary">hisB</name>
    <name evidence="8" type="ordered locus">Hore_02210</name>
</gene>
<dbReference type="InterPro" id="IPR000807">
    <property type="entry name" value="ImidazoleglycerolP_deHydtase"/>
</dbReference>
<dbReference type="NCBIfam" id="NF002111">
    <property type="entry name" value="PRK00951.2-1"/>
    <property type="match status" value="1"/>
</dbReference>
<evidence type="ECO:0000256" key="2">
    <source>
        <dbReference type="ARBA" id="ARBA00016664"/>
    </source>
</evidence>
<comment type="subcellular location">
    <subcellularLocation>
        <location evidence="6 7">Cytoplasm</location>
    </subcellularLocation>
</comment>
<evidence type="ECO:0000313" key="9">
    <source>
        <dbReference type="Proteomes" id="UP000000719"/>
    </source>
</evidence>
<dbReference type="RefSeq" id="WP_012635180.1">
    <property type="nucleotide sequence ID" value="NC_011899.1"/>
</dbReference>
<dbReference type="Gene3D" id="3.30.230.40">
    <property type="entry name" value="Imidazole glycerol phosphate dehydratase, domain 1"/>
    <property type="match status" value="2"/>
</dbReference>